<organism evidence="2 3">
    <name type="scientific">Sediminibacterium ginsengisoli</name>
    <dbReference type="NCBI Taxonomy" id="413434"/>
    <lineage>
        <taxon>Bacteria</taxon>
        <taxon>Pseudomonadati</taxon>
        <taxon>Bacteroidota</taxon>
        <taxon>Chitinophagia</taxon>
        <taxon>Chitinophagales</taxon>
        <taxon>Chitinophagaceae</taxon>
        <taxon>Sediminibacterium</taxon>
    </lineage>
</organism>
<proteinExistence type="predicted"/>
<feature type="compositionally biased region" description="Acidic residues" evidence="1">
    <location>
        <begin position="59"/>
        <end position="80"/>
    </location>
</feature>
<evidence type="ECO:0000313" key="3">
    <source>
        <dbReference type="Proteomes" id="UP000190888"/>
    </source>
</evidence>
<feature type="compositionally biased region" description="Polar residues" evidence="1">
    <location>
        <begin position="92"/>
        <end position="106"/>
    </location>
</feature>
<dbReference type="AlphaFoldDB" id="A0A1T4QZM5"/>
<protein>
    <submittedName>
        <fullName evidence="2">Uncharacterized protein</fullName>
    </submittedName>
</protein>
<dbReference type="OrthoDB" id="678582at2"/>
<dbReference type="Proteomes" id="UP000190888">
    <property type="component" value="Unassembled WGS sequence"/>
</dbReference>
<evidence type="ECO:0000256" key="1">
    <source>
        <dbReference type="SAM" id="MobiDB-lite"/>
    </source>
</evidence>
<sequence>MLIEPHTNDNDLRDNERDQAYLKPEETTIDLPDVEDIPGQEHVRPPRMREMEDITVSSADEEGDGLFDEENEAQDDDLSSEENGISVGGDKASQNEAGQTYFSNVQADGLFDEENELTDDDADVSDTERELLEHAADNSDSDEERERRSILPDDTDDEGEPLNEQVNADGGDLDIPGSEEDDENEELGEEDEENNSYSLGGDRKD</sequence>
<feature type="compositionally biased region" description="Basic and acidic residues" evidence="1">
    <location>
        <begin position="126"/>
        <end position="137"/>
    </location>
</feature>
<dbReference type="RefSeq" id="WP_078832264.1">
    <property type="nucleotide sequence ID" value="NZ_FUWH01000010.1"/>
</dbReference>
<reference evidence="2 3" key="1">
    <citation type="submission" date="2017-02" db="EMBL/GenBank/DDBJ databases">
        <authorList>
            <person name="Peterson S.W."/>
        </authorList>
    </citation>
    <scope>NUCLEOTIDE SEQUENCE [LARGE SCALE GENOMIC DNA]</scope>
    <source>
        <strain evidence="2 3">DSM 22335</strain>
    </source>
</reference>
<name>A0A1T4QZM5_9BACT</name>
<dbReference type="STRING" id="413434.SAMN04488132_11011"/>
<feature type="compositionally biased region" description="Basic and acidic residues" evidence="1">
    <location>
        <begin position="39"/>
        <end position="52"/>
    </location>
</feature>
<gene>
    <name evidence="2" type="ORF">SAMN04488132_11011</name>
</gene>
<feature type="compositionally biased region" description="Acidic residues" evidence="1">
    <location>
        <begin position="110"/>
        <end position="125"/>
    </location>
</feature>
<evidence type="ECO:0000313" key="2">
    <source>
        <dbReference type="EMBL" id="SKA09066.1"/>
    </source>
</evidence>
<feature type="region of interest" description="Disordered" evidence="1">
    <location>
        <begin position="1"/>
        <end position="205"/>
    </location>
</feature>
<dbReference type="EMBL" id="FUWH01000010">
    <property type="protein sequence ID" value="SKA09066.1"/>
    <property type="molecule type" value="Genomic_DNA"/>
</dbReference>
<keyword evidence="3" id="KW-1185">Reference proteome</keyword>
<accession>A0A1T4QZM5</accession>
<feature type="compositionally biased region" description="Acidic residues" evidence="1">
    <location>
        <begin position="177"/>
        <end position="194"/>
    </location>
</feature>
<feature type="compositionally biased region" description="Basic and acidic residues" evidence="1">
    <location>
        <begin position="1"/>
        <end position="26"/>
    </location>
</feature>